<feature type="chain" id="PRO_5025658999" evidence="1">
    <location>
        <begin position="19"/>
        <end position="277"/>
    </location>
</feature>
<evidence type="ECO:0000313" key="3">
    <source>
        <dbReference type="Proteomes" id="UP000440498"/>
    </source>
</evidence>
<gene>
    <name evidence="2" type="ORF">GEV02_13605</name>
</gene>
<keyword evidence="3" id="KW-1185">Reference proteome</keyword>
<dbReference type="Proteomes" id="UP000440498">
    <property type="component" value="Unassembled WGS sequence"/>
</dbReference>
<dbReference type="AlphaFoldDB" id="A0A6A7N2I2"/>
<evidence type="ECO:0000313" key="2">
    <source>
        <dbReference type="EMBL" id="MQA39187.1"/>
    </source>
</evidence>
<sequence>MKLFVFLFILVSCCAAQADCSTTVQLEGFVSIKQCSPASGQCIRADEAMFNYMNAKPDDGPTTLSIATHSSPWHLYDGDYRILEIEELAAMVRQQGSKIKRVILVASWSGIAPDSHSKSLAQKLSEALDGLPVTGQNGFVWVSPKGALHTTHQAFTGRVSGPYWVGQNDQVMASLVPGWAIDLEAEFVKAHDAAGLLQVGIAKDIFMLCPDGALKSYDAGAALNSPIAAFNAAIMRLERDKPGDAAAAVALLKQSAAQGDKKAEKKLNSLIRTSPAI</sequence>
<proteinExistence type="predicted"/>
<evidence type="ECO:0000256" key="1">
    <source>
        <dbReference type="SAM" id="SignalP"/>
    </source>
</evidence>
<organism evidence="2 3">
    <name type="scientific">Rugamonas aquatica</name>
    <dbReference type="NCBI Taxonomy" id="2743357"/>
    <lineage>
        <taxon>Bacteria</taxon>
        <taxon>Pseudomonadati</taxon>
        <taxon>Pseudomonadota</taxon>
        <taxon>Betaproteobacteria</taxon>
        <taxon>Burkholderiales</taxon>
        <taxon>Oxalobacteraceae</taxon>
        <taxon>Telluria group</taxon>
        <taxon>Rugamonas</taxon>
    </lineage>
</organism>
<feature type="signal peptide" evidence="1">
    <location>
        <begin position="1"/>
        <end position="18"/>
    </location>
</feature>
<keyword evidence="1" id="KW-0732">Signal</keyword>
<accession>A0A6A7N2I2</accession>
<protein>
    <submittedName>
        <fullName evidence="2">Uncharacterized protein</fullName>
    </submittedName>
</protein>
<dbReference type="EMBL" id="WHUG01000004">
    <property type="protein sequence ID" value="MQA39187.1"/>
    <property type="molecule type" value="Genomic_DNA"/>
</dbReference>
<reference evidence="2 3" key="1">
    <citation type="submission" date="2019-10" db="EMBL/GenBank/DDBJ databases">
        <title>Two novel species isolated from a subtropical stream in China.</title>
        <authorList>
            <person name="Lu H."/>
        </authorList>
    </citation>
    <scope>NUCLEOTIDE SEQUENCE [LARGE SCALE GENOMIC DNA]</scope>
    <source>
        <strain evidence="2 3">FT29W</strain>
    </source>
</reference>
<name>A0A6A7N2I2_9BURK</name>
<comment type="caution">
    <text evidence="2">The sequence shown here is derived from an EMBL/GenBank/DDBJ whole genome shotgun (WGS) entry which is preliminary data.</text>
</comment>
<dbReference type="RefSeq" id="WP_152838459.1">
    <property type="nucleotide sequence ID" value="NZ_WHUG01000004.1"/>
</dbReference>